<dbReference type="InterPro" id="IPR029039">
    <property type="entry name" value="Flavoprotein-like_sf"/>
</dbReference>
<comment type="caution">
    <text evidence="6">The sequence shown here is derived from an EMBL/GenBank/DDBJ whole genome shotgun (WGS) entry which is preliminary data.</text>
</comment>
<accession>A0A132EDY2</accession>
<evidence type="ECO:0000256" key="1">
    <source>
        <dbReference type="ARBA" id="ARBA00022630"/>
    </source>
</evidence>
<keyword evidence="2" id="KW-0288">FMN</keyword>
<keyword evidence="3" id="KW-0547">Nucleotide-binding</keyword>
<evidence type="ECO:0000256" key="2">
    <source>
        <dbReference type="ARBA" id="ARBA00022643"/>
    </source>
</evidence>
<dbReference type="Gene3D" id="3.40.50.360">
    <property type="match status" value="1"/>
</dbReference>
<dbReference type="PANTHER" id="PTHR30546:SF23">
    <property type="entry name" value="FLAVOPROTEIN-LIKE PROTEIN YCP4-RELATED"/>
    <property type="match status" value="1"/>
</dbReference>
<dbReference type="AlphaFoldDB" id="A0A132EDY2"/>
<dbReference type="GO" id="GO:0016020">
    <property type="term" value="C:membrane"/>
    <property type="evidence" value="ECO:0007669"/>
    <property type="project" value="TreeGrafter"/>
</dbReference>
<evidence type="ECO:0000313" key="6">
    <source>
        <dbReference type="EMBL" id="KWF25985.1"/>
    </source>
</evidence>
<dbReference type="PANTHER" id="PTHR30546">
    <property type="entry name" value="FLAVODOXIN-RELATED PROTEIN WRBA-RELATED"/>
    <property type="match status" value="1"/>
</dbReference>
<name>A0A132EDY2_9BURK</name>
<dbReference type="Pfam" id="PF03358">
    <property type="entry name" value="FMN_red"/>
    <property type="match status" value="1"/>
</dbReference>
<dbReference type="OrthoDB" id="9801479at2"/>
<dbReference type="GO" id="GO:0003955">
    <property type="term" value="F:NAD(P)H dehydrogenase (quinone) activity"/>
    <property type="evidence" value="ECO:0007669"/>
    <property type="project" value="TreeGrafter"/>
</dbReference>
<dbReference type="GO" id="GO:0010181">
    <property type="term" value="F:FMN binding"/>
    <property type="evidence" value="ECO:0007669"/>
    <property type="project" value="InterPro"/>
</dbReference>
<evidence type="ECO:0000259" key="5">
    <source>
        <dbReference type="PROSITE" id="PS50902"/>
    </source>
</evidence>
<dbReference type="InterPro" id="IPR008254">
    <property type="entry name" value="Flavodoxin/NO_synth"/>
</dbReference>
<dbReference type="Proteomes" id="UP000062912">
    <property type="component" value="Unassembled WGS sequence"/>
</dbReference>
<feature type="domain" description="Flavodoxin-like" evidence="5">
    <location>
        <begin position="4"/>
        <end position="178"/>
    </location>
</feature>
<organism evidence="6 7">
    <name type="scientific">Burkholderia pseudomultivorans</name>
    <dbReference type="NCBI Taxonomy" id="1207504"/>
    <lineage>
        <taxon>Bacteria</taxon>
        <taxon>Pseudomonadati</taxon>
        <taxon>Pseudomonadota</taxon>
        <taxon>Betaproteobacteria</taxon>
        <taxon>Burkholderiales</taxon>
        <taxon>Burkholderiaceae</taxon>
        <taxon>Burkholderia</taxon>
        <taxon>Burkholderia cepacia complex</taxon>
    </lineage>
</organism>
<proteinExistence type="predicted"/>
<dbReference type="SUPFAM" id="SSF52218">
    <property type="entry name" value="Flavoproteins"/>
    <property type="match status" value="1"/>
</dbReference>
<protein>
    <recommendedName>
        <fullName evidence="4">Flavoprotein WrbA</fullName>
    </recommendedName>
</protein>
<evidence type="ECO:0000313" key="7">
    <source>
        <dbReference type="Proteomes" id="UP000062912"/>
    </source>
</evidence>
<evidence type="ECO:0000256" key="4">
    <source>
        <dbReference type="ARBA" id="ARBA00029652"/>
    </source>
</evidence>
<dbReference type="PROSITE" id="PS50902">
    <property type="entry name" value="FLAVODOXIN_LIKE"/>
    <property type="match status" value="1"/>
</dbReference>
<keyword evidence="1" id="KW-0285">Flavoprotein</keyword>
<dbReference type="EMBL" id="LPJR01000049">
    <property type="protein sequence ID" value="KWF25985.1"/>
    <property type="molecule type" value="Genomic_DNA"/>
</dbReference>
<sequence length="189" mass="20154">MSEIAVVFHSGYGHAAVIAEAVARGVEKVDGASVKLIPVEAIDDYWAYLERDASAIIFGSPTYMGSASAQFKGFMDASSKYWGKWRDKLAAGFTVSASQSGDKLATLQQLAVFAAQHQMLWVSLGLMPGNNNSKGSVNDLNRLGSFLGAMAQANADQGGDAIIESDRKTAEVLGERVAIAAKRWNGHRV</sequence>
<reference evidence="6 7" key="1">
    <citation type="submission" date="2015-11" db="EMBL/GenBank/DDBJ databases">
        <title>Expanding the genomic diversity of Burkholderia species for the development of highly accurate diagnostics.</title>
        <authorList>
            <person name="Sahl J."/>
            <person name="Keim P."/>
            <person name="Wagner D."/>
        </authorList>
    </citation>
    <scope>NUCLEOTIDE SEQUENCE [LARGE SCALE GENOMIC DNA]</scope>
    <source>
        <strain evidence="6 7">MSMB368WGS</strain>
    </source>
</reference>
<dbReference type="RefSeq" id="WP_060243706.1">
    <property type="nucleotide sequence ID" value="NZ_LPJR01000049.1"/>
</dbReference>
<gene>
    <name evidence="6" type="ORF">WT56_20380</name>
</gene>
<evidence type="ECO:0000256" key="3">
    <source>
        <dbReference type="ARBA" id="ARBA00022741"/>
    </source>
</evidence>
<dbReference type="InterPro" id="IPR005025">
    <property type="entry name" value="FMN_Rdtase-like_dom"/>
</dbReference>